<evidence type="ECO:0000256" key="2">
    <source>
        <dbReference type="ARBA" id="ARBA00022573"/>
    </source>
</evidence>
<dbReference type="PROSITE" id="PS51014">
    <property type="entry name" value="COBK_CBIJ"/>
    <property type="match status" value="1"/>
</dbReference>
<keyword evidence="2" id="KW-0169">Cobalamin biosynthesis</keyword>
<organism evidence="4 5">
    <name type="scientific">Epibacterium ulvae</name>
    <dbReference type="NCBI Taxonomy" id="1156985"/>
    <lineage>
        <taxon>Bacteria</taxon>
        <taxon>Pseudomonadati</taxon>
        <taxon>Pseudomonadota</taxon>
        <taxon>Alphaproteobacteria</taxon>
        <taxon>Rhodobacterales</taxon>
        <taxon>Roseobacteraceae</taxon>
        <taxon>Epibacterium</taxon>
    </lineage>
</organism>
<dbReference type="AlphaFoldDB" id="A0A1G5R479"/>
<evidence type="ECO:0000256" key="3">
    <source>
        <dbReference type="ARBA" id="ARBA00023002"/>
    </source>
</evidence>
<comment type="pathway">
    <text evidence="1">Cofactor biosynthesis; adenosylcobalamin biosynthesis.</text>
</comment>
<dbReference type="Proteomes" id="UP000198767">
    <property type="component" value="Unassembled WGS sequence"/>
</dbReference>
<dbReference type="InterPro" id="IPR003723">
    <property type="entry name" value="Precorrin-6x_reduct"/>
</dbReference>
<proteinExistence type="predicted"/>
<gene>
    <name evidence="4" type="ORF">SAMN04488118_108127</name>
</gene>
<dbReference type="PANTHER" id="PTHR36925:SF1">
    <property type="entry name" value="COBALT-PRECORRIN-6A REDUCTASE"/>
    <property type="match status" value="1"/>
</dbReference>
<dbReference type="STRING" id="1156985.SAMN04488118_108127"/>
<dbReference type="UniPathway" id="UPA00148"/>
<reference evidence="4 5" key="1">
    <citation type="submission" date="2016-10" db="EMBL/GenBank/DDBJ databases">
        <authorList>
            <person name="de Groot N.N."/>
        </authorList>
    </citation>
    <scope>NUCLEOTIDE SEQUENCE [LARGE SCALE GENOMIC DNA]</scope>
    <source>
        <strain evidence="4 5">U95</strain>
    </source>
</reference>
<evidence type="ECO:0000256" key="1">
    <source>
        <dbReference type="ARBA" id="ARBA00004953"/>
    </source>
</evidence>
<sequence>MAACLAKAGRRAVFSYAGRTKRPVLQPLPMRQGGFGGVAGLVDYITSKKITHVIDATHPFAAQMSAHAVAACHETGARLCALQRPVWQPGPEDRWQPVADIAAAVAALPEQGARVFLAIGKQTLDPFVAKARNFYLLRLVDPPVADLPLPYAQAVIARGPFDVDGDLALMRAHNITHVVAKNAGGTGAVAKLKAARNLNLPVILIERPQVPDRQIFATVADVMEWLATDHVTERGV</sequence>
<dbReference type="GO" id="GO:0009236">
    <property type="term" value="P:cobalamin biosynthetic process"/>
    <property type="evidence" value="ECO:0007669"/>
    <property type="project" value="UniProtKB-UniPathway"/>
</dbReference>
<keyword evidence="3" id="KW-0560">Oxidoreductase</keyword>
<evidence type="ECO:0000313" key="4">
    <source>
        <dbReference type="EMBL" id="SCZ68884.1"/>
    </source>
</evidence>
<dbReference type="Pfam" id="PF02571">
    <property type="entry name" value="CbiJ"/>
    <property type="match status" value="1"/>
</dbReference>
<dbReference type="GO" id="GO:0016994">
    <property type="term" value="F:precorrin-6A reductase activity"/>
    <property type="evidence" value="ECO:0007669"/>
    <property type="project" value="InterPro"/>
</dbReference>
<keyword evidence="5" id="KW-1185">Reference proteome</keyword>
<dbReference type="NCBIfam" id="NF005968">
    <property type="entry name" value="PRK08057.1-2"/>
    <property type="match status" value="1"/>
</dbReference>
<accession>A0A1G5R479</accession>
<dbReference type="PANTHER" id="PTHR36925">
    <property type="entry name" value="COBALT-PRECORRIN-6A REDUCTASE"/>
    <property type="match status" value="1"/>
</dbReference>
<dbReference type="EMBL" id="FMWG01000008">
    <property type="protein sequence ID" value="SCZ68884.1"/>
    <property type="molecule type" value="Genomic_DNA"/>
</dbReference>
<protein>
    <submittedName>
        <fullName evidence="4">Precorrin-6A reductase</fullName>
    </submittedName>
</protein>
<evidence type="ECO:0000313" key="5">
    <source>
        <dbReference type="Proteomes" id="UP000198767"/>
    </source>
</evidence>
<name>A0A1G5R479_9RHOB</name>